<keyword evidence="8 12" id="KW-0798">TonB box</keyword>
<comment type="subcellular location">
    <subcellularLocation>
        <location evidence="1 11">Cell outer membrane</location>
        <topology evidence="1 11">Multi-pass membrane protein</topology>
    </subcellularLocation>
</comment>
<evidence type="ECO:0000313" key="17">
    <source>
        <dbReference type="Proteomes" id="UP000788419"/>
    </source>
</evidence>
<keyword evidence="2 11" id="KW-0813">Transport</keyword>
<evidence type="ECO:0000256" key="10">
    <source>
        <dbReference type="ARBA" id="ARBA00023237"/>
    </source>
</evidence>
<keyword evidence="10 11" id="KW-0998">Cell outer membrane</keyword>
<dbReference type="PROSITE" id="PS52016">
    <property type="entry name" value="TONB_DEPENDENT_REC_3"/>
    <property type="match status" value="1"/>
</dbReference>
<dbReference type="InterPro" id="IPR036942">
    <property type="entry name" value="Beta-barrel_TonB_sf"/>
</dbReference>
<dbReference type="SUPFAM" id="SSF56935">
    <property type="entry name" value="Porins"/>
    <property type="match status" value="1"/>
</dbReference>
<evidence type="ECO:0000256" key="9">
    <source>
        <dbReference type="ARBA" id="ARBA00023136"/>
    </source>
</evidence>
<dbReference type="EMBL" id="PDWN01000013">
    <property type="protein sequence ID" value="KAF1693001.1"/>
    <property type="molecule type" value="Genomic_DNA"/>
</dbReference>
<evidence type="ECO:0000256" key="6">
    <source>
        <dbReference type="ARBA" id="ARBA00023004"/>
    </source>
</evidence>
<dbReference type="PANTHER" id="PTHR32552:SF81">
    <property type="entry name" value="TONB-DEPENDENT OUTER MEMBRANE RECEPTOR"/>
    <property type="match status" value="1"/>
</dbReference>
<evidence type="ECO:0000256" key="13">
    <source>
        <dbReference type="SAM" id="SignalP"/>
    </source>
</evidence>
<keyword evidence="6" id="KW-0408">Iron</keyword>
<evidence type="ECO:0000256" key="12">
    <source>
        <dbReference type="RuleBase" id="RU003357"/>
    </source>
</evidence>
<dbReference type="Pfam" id="PF00593">
    <property type="entry name" value="TonB_dep_Rec_b-barrel"/>
    <property type="match status" value="1"/>
</dbReference>
<evidence type="ECO:0000259" key="15">
    <source>
        <dbReference type="Pfam" id="PF07715"/>
    </source>
</evidence>
<dbReference type="Proteomes" id="UP000788419">
    <property type="component" value="Unassembled WGS sequence"/>
</dbReference>
<evidence type="ECO:0000256" key="2">
    <source>
        <dbReference type="ARBA" id="ARBA00022448"/>
    </source>
</evidence>
<keyword evidence="9 11" id="KW-0472">Membrane</keyword>
<evidence type="ECO:0000259" key="14">
    <source>
        <dbReference type="Pfam" id="PF00593"/>
    </source>
</evidence>
<evidence type="ECO:0000256" key="3">
    <source>
        <dbReference type="ARBA" id="ARBA00022452"/>
    </source>
</evidence>
<comment type="caution">
    <text evidence="16">The sequence shown here is derived from an EMBL/GenBank/DDBJ whole genome shotgun (WGS) entry which is preliminary data.</text>
</comment>
<dbReference type="Gene3D" id="2.40.170.20">
    <property type="entry name" value="TonB-dependent receptor, beta-barrel domain"/>
    <property type="match status" value="1"/>
</dbReference>
<keyword evidence="13" id="KW-0732">Signal</keyword>
<dbReference type="RefSeq" id="WP_162411000.1">
    <property type="nucleotide sequence ID" value="NZ_PDWN01000013.1"/>
</dbReference>
<evidence type="ECO:0000256" key="8">
    <source>
        <dbReference type="ARBA" id="ARBA00023077"/>
    </source>
</evidence>
<evidence type="ECO:0000256" key="4">
    <source>
        <dbReference type="ARBA" id="ARBA00022496"/>
    </source>
</evidence>
<organism evidence="16 17">
    <name type="scientific">Pseudoxanthomonas daejeonensis</name>
    <dbReference type="NCBI Taxonomy" id="266062"/>
    <lineage>
        <taxon>Bacteria</taxon>
        <taxon>Pseudomonadati</taxon>
        <taxon>Pseudomonadota</taxon>
        <taxon>Gammaproteobacteria</taxon>
        <taxon>Lysobacterales</taxon>
        <taxon>Lysobacteraceae</taxon>
        <taxon>Pseudoxanthomonas</taxon>
    </lineage>
</organism>
<dbReference type="InterPro" id="IPR039426">
    <property type="entry name" value="TonB-dep_rcpt-like"/>
</dbReference>
<keyword evidence="4" id="KW-0410">Iron transport</keyword>
<keyword evidence="17" id="KW-1185">Reference proteome</keyword>
<sequence length="809" mass="88795">MMVRKNPLSLRVRQALFGSIAAGAASLAFAAPQESQVAPDAVTLDKITVTAQSREQELQDVPIALQVVNAQMLDDVVAEDLSGIDMFVPGLVVNGQQPTQPSFQLRGISTDDFGIGTDPAVGVYVDGVYAGRGGGVLLPFTDVERIEVLKGPQGTLFGRNTAAGAISIVTHRPGPDAEGRSRLRLAEHGKQYVDAMANIPVGEDSAFRLNGVFNQADGWIQDANTGEDLAPEDNWATRAAFSTRFGDNTTAWITWDHENLDQLGQATIGIVPLPAAPATPSLPVDETAYLDPRRTPAAVDVDGNEESRRFDGVTLIVDHALSWGSLTSTTAWHDYDSLNRVEEDGTDRRDLYVDSVNTESNTNFYQEFKFAGSGERFDWVAGASYFREKADQTSQVNAYTDSVDTIVRNMGLAPTPDGTLYGFTSQVMQMYGIPLTLMGEPWNEQFVNTLETTAYALYGDVIWRANDRLNLTFGLRYTRDEKDFSWFNDQRHAPGLDATLDQMEALGIFAMLGIPKEAYIFDIAFIDPPAMMNKGVKTRDSNSWDDISPRFVADYHFTDDLMGFASVAKGYKAGGFNALQIDSQFENEDVWNFETGIKQVLPEYGFRYDASAYYYTYDNRQAIRLDTTPAIPRYVVDTSDLEAWGVDFNAIWQATRALSLDFNAAYIDSTYRNYVTPEGIDVSGQATGIPKWSFAAGAAYLWDLDENGSVRASVRYGYRGKTRCSDESQSQGTCGVSPALRLGESQELANLRVGWTSGSGRYGVAVYGENLLDNQYVNGLATYGKTVLGTVGARVTPPRVWGVEFTAGF</sequence>
<feature type="signal peptide" evidence="13">
    <location>
        <begin position="1"/>
        <end position="30"/>
    </location>
</feature>
<feature type="domain" description="TonB-dependent receptor-like beta-barrel" evidence="14">
    <location>
        <begin position="312"/>
        <end position="771"/>
    </location>
</feature>
<evidence type="ECO:0000256" key="5">
    <source>
        <dbReference type="ARBA" id="ARBA00022692"/>
    </source>
</evidence>
<gene>
    <name evidence="16" type="ORF">CSC65_12835</name>
</gene>
<dbReference type="PANTHER" id="PTHR32552">
    <property type="entry name" value="FERRICHROME IRON RECEPTOR-RELATED"/>
    <property type="match status" value="1"/>
</dbReference>
<keyword evidence="3 11" id="KW-1134">Transmembrane beta strand</keyword>
<dbReference type="Pfam" id="PF07715">
    <property type="entry name" value="Plug"/>
    <property type="match status" value="1"/>
</dbReference>
<accession>A0ABQ6Z4L9</accession>
<protein>
    <submittedName>
        <fullName evidence="16">TonB-dependent receptor</fullName>
    </submittedName>
</protein>
<reference evidence="16 17" key="1">
    <citation type="submission" date="2017-10" db="EMBL/GenBank/DDBJ databases">
        <title>Whole genome sequencing of members of genus Pseudoxanthomonas.</title>
        <authorList>
            <person name="Kumar S."/>
            <person name="Bansal K."/>
            <person name="Kaur A."/>
            <person name="Patil P."/>
            <person name="Sharma S."/>
            <person name="Patil P.B."/>
        </authorList>
    </citation>
    <scope>NUCLEOTIDE SEQUENCE [LARGE SCALE GENOMIC DNA]</scope>
    <source>
        <strain evidence="16 17">DSM 17801</strain>
    </source>
</reference>
<keyword evidence="16" id="KW-0675">Receptor</keyword>
<keyword evidence="5 11" id="KW-0812">Transmembrane</keyword>
<feature type="domain" description="TonB-dependent receptor plug" evidence="15">
    <location>
        <begin position="58"/>
        <end position="165"/>
    </location>
</feature>
<name>A0ABQ6Z4L9_9GAMM</name>
<dbReference type="InterPro" id="IPR012910">
    <property type="entry name" value="Plug_dom"/>
</dbReference>
<evidence type="ECO:0000256" key="11">
    <source>
        <dbReference type="PROSITE-ProRule" id="PRU01360"/>
    </source>
</evidence>
<evidence type="ECO:0000313" key="16">
    <source>
        <dbReference type="EMBL" id="KAF1693001.1"/>
    </source>
</evidence>
<proteinExistence type="inferred from homology"/>
<feature type="chain" id="PRO_5046771275" evidence="13">
    <location>
        <begin position="31"/>
        <end position="809"/>
    </location>
</feature>
<evidence type="ECO:0000256" key="1">
    <source>
        <dbReference type="ARBA" id="ARBA00004571"/>
    </source>
</evidence>
<comment type="similarity">
    <text evidence="11 12">Belongs to the TonB-dependent receptor family.</text>
</comment>
<dbReference type="InterPro" id="IPR000531">
    <property type="entry name" value="Beta-barrel_TonB"/>
</dbReference>
<evidence type="ECO:0000256" key="7">
    <source>
        <dbReference type="ARBA" id="ARBA00023065"/>
    </source>
</evidence>
<keyword evidence="7" id="KW-0406">Ion transport</keyword>